<reference evidence="3" key="1">
    <citation type="submission" date="2013-01" db="EMBL/GenBank/DDBJ databases">
        <title>Draft Genome Sequence of a Mulberry Tree, Morus notabilis C.K. Schneid.</title>
        <authorList>
            <person name="He N."/>
            <person name="Zhao S."/>
        </authorList>
    </citation>
    <scope>NUCLEOTIDE SEQUENCE</scope>
</reference>
<accession>W9QQJ6</accession>
<evidence type="ECO:0000256" key="1">
    <source>
        <dbReference type="SAM" id="MobiDB-lite"/>
    </source>
</evidence>
<sequence length="90" mass="10058">MEDYNIEHAKEKGSQRDPVFGRQSARTHYARSRLGCRTTRRILEWKDLVAKGMPVALRHLGSCKPKEGTTLLGGNRTTIKNGCSKKKCAG</sequence>
<dbReference type="Proteomes" id="UP000030645">
    <property type="component" value="Unassembled WGS sequence"/>
</dbReference>
<protein>
    <submittedName>
        <fullName evidence="2">Uncharacterized protein</fullName>
    </submittedName>
</protein>
<dbReference type="EMBL" id="KE343571">
    <property type="protein sequence ID" value="EXB36080.1"/>
    <property type="molecule type" value="Genomic_DNA"/>
</dbReference>
<organism evidence="2 3">
    <name type="scientific">Morus notabilis</name>
    <dbReference type="NCBI Taxonomy" id="981085"/>
    <lineage>
        <taxon>Eukaryota</taxon>
        <taxon>Viridiplantae</taxon>
        <taxon>Streptophyta</taxon>
        <taxon>Embryophyta</taxon>
        <taxon>Tracheophyta</taxon>
        <taxon>Spermatophyta</taxon>
        <taxon>Magnoliopsida</taxon>
        <taxon>eudicotyledons</taxon>
        <taxon>Gunneridae</taxon>
        <taxon>Pentapetalae</taxon>
        <taxon>rosids</taxon>
        <taxon>fabids</taxon>
        <taxon>Rosales</taxon>
        <taxon>Moraceae</taxon>
        <taxon>Moreae</taxon>
        <taxon>Morus</taxon>
    </lineage>
</organism>
<gene>
    <name evidence="2" type="ORF">L484_018238</name>
</gene>
<keyword evidence="3" id="KW-1185">Reference proteome</keyword>
<dbReference type="AlphaFoldDB" id="W9QQJ6"/>
<feature type="compositionally biased region" description="Basic and acidic residues" evidence="1">
    <location>
        <begin position="1"/>
        <end position="15"/>
    </location>
</feature>
<name>W9QQJ6_9ROSA</name>
<proteinExistence type="predicted"/>
<feature type="region of interest" description="Disordered" evidence="1">
    <location>
        <begin position="1"/>
        <end position="24"/>
    </location>
</feature>
<evidence type="ECO:0000313" key="3">
    <source>
        <dbReference type="Proteomes" id="UP000030645"/>
    </source>
</evidence>
<evidence type="ECO:0000313" key="2">
    <source>
        <dbReference type="EMBL" id="EXB36080.1"/>
    </source>
</evidence>